<accession>A0A0J9WMQ9</accession>
<reference evidence="2" key="2">
    <citation type="journal article" date="2010" name="Nature">
        <title>Comparative genomics reveals mobile pathogenicity chromosomes in Fusarium.</title>
        <authorList>
            <person name="Ma L.J."/>
            <person name="van der Does H.C."/>
            <person name="Borkovich K.A."/>
            <person name="Coleman J.J."/>
            <person name="Daboussi M.J."/>
            <person name="Di Pietro A."/>
            <person name="Dufresne M."/>
            <person name="Freitag M."/>
            <person name="Grabherr M."/>
            <person name="Henrissat B."/>
            <person name="Houterman P.M."/>
            <person name="Kang S."/>
            <person name="Shim W.B."/>
            <person name="Woloshuk C."/>
            <person name="Xie X."/>
            <person name="Xu J.R."/>
            <person name="Antoniw J."/>
            <person name="Baker S.E."/>
            <person name="Bluhm B.H."/>
            <person name="Breakspear A."/>
            <person name="Brown D.W."/>
            <person name="Butchko R.A."/>
            <person name="Chapman S."/>
            <person name="Coulson R."/>
            <person name="Coutinho P.M."/>
            <person name="Danchin E.G."/>
            <person name="Diener A."/>
            <person name="Gale L.R."/>
            <person name="Gardiner D.M."/>
            <person name="Goff S."/>
            <person name="Hammond-Kosack K.E."/>
            <person name="Hilburn K."/>
            <person name="Hua-Van A."/>
            <person name="Jonkers W."/>
            <person name="Kazan K."/>
            <person name="Kodira C.D."/>
            <person name="Koehrsen M."/>
            <person name="Kumar L."/>
            <person name="Lee Y.H."/>
            <person name="Li L."/>
            <person name="Manners J.M."/>
            <person name="Miranda-Saavedra D."/>
            <person name="Mukherjee M."/>
            <person name="Park G."/>
            <person name="Park J."/>
            <person name="Park S.Y."/>
            <person name="Proctor R.H."/>
            <person name="Regev A."/>
            <person name="Ruiz-Roldan M.C."/>
            <person name="Sain D."/>
            <person name="Sakthikumar S."/>
            <person name="Sykes S."/>
            <person name="Schwartz D.C."/>
            <person name="Turgeon B.G."/>
            <person name="Wapinski I."/>
            <person name="Yoder O."/>
            <person name="Young S."/>
            <person name="Zeng Q."/>
            <person name="Zhou S."/>
            <person name="Galagan J."/>
            <person name="Cuomo C.A."/>
            <person name="Kistler H.C."/>
            <person name="Rep M."/>
        </authorList>
    </citation>
    <scope>NUCLEOTIDE SEQUENCE [LARGE SCALE GENOMIC DNA]</scope>
    <source>
        <strain evidence="2">4287</strain>
    </source>
</reference>
<reference evidence="2" key="1">
    <citation type="submission" date="2007-04" db="EMBL/GenBank/DDBJ databases">
        <authorList>
            <consortium name="The Broad Institute Genome Sequencing Platform"/>
            <person name="Birren B."/>
            <person name="Lander E."/>
            <person name="Galagan J."/>
            <person name="Nusbaum C."/>
            <person name="Devon K."/>
            <person name="Ma L.-J."/>
            <person name="Jaffe D."/>
            <person name="Butler J."/>
            <person name="Alvarez P."/>
            <person name="Gnerre S."/>
            <person name="Grabherr M."/>
            <person name="Kleber M."/>
            <person name="Mauceli E."/>
            <person name="Brockman W."/>
            <person name="MacCallum I.A."/>
            <person name="Young S."/>
            <person name="LaButti K."/>
            <person name="DeCaprio D."/>
            <person name="Crawford M."/>
            <person name="Koehrsen M."/>
            <person name="Engels R."/>
            <person name="Montgomery P."/>
            <person name="Pearson M."/>
            <person name="Howarth C."/>
            <person name="Larson L."/>
            <person name="White J."/>
            <person name="O'Leary S."/>
            <person name="Kodira C."/>
            <person name="Zeng Q."/>
            <person name="Yandava C."/>
            <person name="Alvarado L."/>
            <person name="Kistler C."/>
            <person name="Shim W.-B."/>
            <person name="Kang S."/>
            <person name="Woloshuk C."/>
        </authorList>
    </citation>
    <scope>NUCLEOTIDE SEQUENCE</scope>
    <source>
        <strain evidence="2">4287</strain>
    </source>
</reference>
<sequence>MAPSRSTDMDSLYEDVFESYGCESESETERFKETLDSSCTPVKRQCAKCRKLGRRCFRCRLKLALGEESEEPTKSALELAVASQASPRNDESEDTILEPIPKPSKQ</sequence>
<feature type="region of interest" description="Disordered" evidence="1">
    <location>
        <begin position="69"/>
        <end position="106"/>
    </location>
</feature>
<organism evidence="2 3">
    <name type="scientific">Fusarium oxysporum f. sp. lycopersici (strain 4287 / CBS 123668 / FGSC 9935 / NRRL 34936)</name>
    <name type="common">Fusarium vascular wilt of tomato</name>
    <dbReference type="NCBI Taxonomy" id="426428"/>
    <lineage>
        <taxon>Eukaryota</taxon>
        <taxon>Fungi</taxon>
        <taxon>Dikarya</taxon>
        <taxon>Ascomycota</taxon>
        <taxon>Pezizomycotina</taxon>
        <taxon>Sordariomycetes</taxon>
        <taxon>Hypocreomycetidae</taxon>
        <taxon>Hypocreales</taxon>
        <taxon>Nectriaceae</taxon>
        <taxon>Fusarium</taxon>
        <taxon>Fusarium oxysporum species complex</taxon>
    </lineage>
</organism>
<protein>
    <submittedName>
        <fullName evidence="2">Uncharacterized protein</fullName>
    </submittedName>
</protein>
<gene>
    <name evidence="2" type="ORF">FOXG_19567</name>
</gene>
<dbReference type="AlphaFoldDB" id="A0A0J9WMQ9"/>
<dbReference type="GeneID" id="28960273"/>
<proteinExistence type="predicted"/>
<dbReference type="Proteomes" id="UP000009097">
    <property type="component" value="Unassembled WGS sequence"/>
</dbReference>
<name>A0A0J9WMQ9_FUSO4</name>
<dbReference type="KEGG" id="fox:FOXG_19567"/>
<evidence type="ECO:0000313" key="2">
    <source>
        <dbReference type="EMBL" id="KNB05962.1"/>
    </source>
</evidence>
<evidence type="ECO:0000256" key="1">
    <source>
        <dbReference type="SAM" id="MobiDB-lite"/>
    </source>
</evidence>
<dbReference type="VEuPathDB" id="FungiDB:FOXG_19567"/>
<evidence type="ECO:0000313" key="3">
    <source>
        <dbReference type="Proteomes" id="UP000009097"/>
    </source>
</evidence>
<dbReference type="OrthoDB" id="5038024at2759"/>
<dbReference type="EMBL" id="DS231703">
    <property type="protein sequence ID" value="KNB05962.1"/>
    <property type="molecule type" value="Genomic_DNA"/>
</dbReference>
<dbReference type="RefSeq" id="XP_018244007.1">
    <property type="nucleotide sequence ID" value="XM_018399802.1"/>
</dbReference>